<feature type="region of interest" description="Disordered" evidence="1">
    <location>
        <begin position="82"/>
        <end position="166"/>
    </location>
</feature>
<protein>
    <submittedName>
        <fullName evidence="2">Uncharacterized protein</fullName>
    </submittedName>
</protein>
<organism evidence="2 3">
    <name type="scientific">Solanum commersonii</name>
    <name type="common">Commerson's wild potato</name>
    <name type="synonym">Commerson's nightshade</name>
    <dbReference type="NCBI Taxonomy" id="4109"/>
    <lineage>
        <taxon>Eukaryota</taxon>
        <taxon>Viridiplantae</taxon>
        <taxon>Streptophyta</taxon>
        <taxon>Embryophyta</taxon>
        <taxon>Tracheophyta</taxon>
        <taxon>Spermatophyta</taxon>
        <taxon>Magnoliopsida</taxon>
        <taxon>eudicotyledons</taxon>
        <taxon>Gunneridae</taxon>
        <taxon>Pentapetalae</taxon>
        <taxon>asterids</taxon>
        <taxon>lamiids</taxon>
        <taxon>Solanales</taxon>
        <taxon>Solanaceae</taxon>
        <taxon>Solanoideae</taxon>
        <taxon>Solaneae</taxon>
        <taxon>Solanum</taxon>
    </lineage>
</organism>
<gene>
    <name evidence="2" type="ORF">H5410_044730</name>
</gene>
<evidence type="ECO:0000313" key="2">
    <source>
        <dbReference type="EMBL" id="KAG5584296.1"/>
    </source>
</evidence>
<sequence length="175" mass="19572">MEVHAGILGDLHNLRFPPMLNDMPTIREDVNVSLESLGYVVTLMGLHTGILAVADGGLTRKEENASEWKVQMDLNRTYKSYDMSFHPSQPNSLESAKEQPQRDDISTTHTDFRNTEDRNSKIDTLPLPRGGREAVSERPSAQVHHIQVKGEGNSVQSSNSEEQKLTTCDNQKICL</sequence>
<name>A0A9J5XBQ4_SOLCO</name>
<comment type="caution">
    <text evidence="2">The sequence shown here is derived from an EMBL/GenBank/DDBJ whole genome shotgun (WGS) entry which is preliminary data.</text>
</comment>
<evidence type="ECO:0000256" key="1">
    <source>
        <dbReference type="SAM" id="MobiDB-lite"/>
    </source>
</evidence>
<accession>A0A9J5XBQ4</accession>
<feature type="compositionally biased region" description="Basic and acidic residues" evidence="1">
    <location>
        <begin position="95"/>
        <end position="121"/>
    </location>
</feature>
<dbReference type="Proteomes" id="UP000824120">
    <property type="component" value="Chromosome 9"/>
</dbReference>
<reference evidence="2 3" key="1">
    <citation type="submission" date="2020-09" db="EMBL/GenBank/DDBJ databases">
        <title>De no assembly of potato wild relative species, Solanum commersonii.</title>
        <authorList>
            <person name="Cho K."/>
        </authorList>
    </citation>
    <scope>NUCLEOTIDE SEQUENCE [LARGE SCALE GENOMIC DNA]</scope>
    <source>
        <strain evidence="2">LZ3.2</strain>
        <tissue evidence="2">Leaf</tissue>
    </source>
</reference>
<keyword evidence="3" id="KW-1185">Reference proteome</keyword>
<proteinExistence type="predicted"/>
<feature type="compositionally biased region" description="Polar residues" evidence="1">
    <location>
        <begin position="153"/>
        <end position="166"/>
    </location>
</feature>
<evidence type="ECO:0000313" key="3">
    <source>
        <dbReference type="Proteomes" id="UP000824120"/>
    </source>
</evidence>
<dbReference type="AlphaFoldDB" id="A0A9J5XBQ4"/>
<dbReference type="EMBL" id="JACXVP010000009">
    <property type="protein sequence ID" value="KAG5584296.1"/>
    <property type="molecule type" value="Genomic_DNA"/>
</dbReference>